<dbReference type="Pfam" id="PF07679">
    <property type="entry name" value="I-set"/>
    <property type="match status" value="2"/>
</dbReference>
<evidence type="ECO:0000256" key="11">
    <source>
        <dbReference type="ARBA" id="ARBA00023319"/>
    </source>
</evidence>
<keyword evidence="5" id="KW-0130">Cell adhesion</keyword>
<dbReference type="Pfam" id="PF25059">
    <property type="entry name" value="FN3_DSCAM-DSCAML_C"/>
    <property type="match status" value="1"/>
</dbReference>
<dbReference type="Gene3D" id="2.60.40.10">
    <property type="entry name" value="Immunoglobulins"/>
    <property type="match status" value="13"/>
</dbReference>
<keyword evidence="3 15" id="KW-0732">Signal</keyword>
<dbReference type="PANTHER" id="PTHR45080">
    <property type="entry name" value="CONTACTIN 5"/>
    <property type="match status" value="1"/>
</dbReference>
<feature type="signal peptide" evidence="15">
    <location>
        <begin position="1"/>
        <end position="23"/>
    </location>
</feature>
<evidence type="ECO:0000256" key="8">
    <source>
        <dbReference type="ARBA" id="ARBA00023018"/>
    </source>
</evidence>
<feature type="domain" description="Ig-like" evidence="16">
    <location>
        <begin position="810"/>
        <end position="902"/>
    </location>
</feature>
<feature type="domain" description="Ig-like" evidence="16">
    <location>
        <begin position="426"/>
        <end position="519"/>
    </location>
</feature>
<dbReference type="InterPro" id="IPR013106">
    <property type="entry name" value="Ig_V-set"/>
</dbReference>
<keyword evidence="4" id="KW-0677">Repeat</keyword>
<evidence type="ECO:0000256" key="12">
    <source>
        <dbReference type="ARBA" id="ARBA00034103"/>
    </source>
</evidence>
<feature type="domain" description="Fibronectin type-III" evidence="17">
    <location>
        <begin position="1107"/>
        <end position="1199"/>
    </location>
</feature>
<feature type="compositionally biased region" description="Polar residues" evidence="13">
    <location>
        <begin position="1535"/>
        <end position="1548"/>
    </location>
</feature>
<feature type="domain" description="Ig-like" evidence="16">
    <location>
        <begin position="33"/>
        <end position="125"/>
    </location>
</feature>
<gene>
    <name evidence="19" type="primary">LOC106458724</name>
</gene>
<evidence type="ECO:0000256" key="1">
    <source>
        <dbReference type="ARBA" id="ARBA00004167"/>
    </source>
</evidence>
<protein>
    <submittedName>
        <fullName evidence="19">Down syndrome cell adhesion molecule-like protein Dscam2 isoform X1</fullName>
    </submittedName>
</protein>
<feature type="domain" description="Fibronectin type-III" evidence="17">
    <location>
        <begin position="907"/>
        <end position="1002"/>
    </location>
</feature>
<dbReference type="PANTHER" id="PTHR45080:SF8">
    <property type="entry name" value="IG-LIKE DOMAIN-CONTAINING PROTEIN"/>
    <property type="match status" value="1"/>
</dbReference>
<dbReference type="InterPro" id="IPR036116">
    <property type="entry name" value="FN3_sf"/>
</dbReference>
<accession>A0ABM1SAQ0</accession>
<dbReference type="GeneID" id="106458724"/>
<dbReference type="Pfam" id="PF13927">
    <property type="entry name" value="Ig_3"/>
    <property type="match status" value="5"/>
</dbReference>
<keyword evidence="6" id="KW-0524">Neurogenesis</keyword>
<evidence type="ECO:0000259" key="16">
    <source>
        <dbReference type="PROSITE" id="PS50835"/>
    </source>
</evidence>
<dbReference type="InterPro" id="IPR056754">
    <property type="entry name" value="DSCAM/DSCAML_C"/>
</dbReference>
<dbReference type="SMART" id="SM00406">
    <property type="entry name" value="IGv"/>
    <property type="match status" value="4"/>
</dbReference>
<evidence type="ECO:0000256" key="9">
    <source>
        <dbReference type="ARBA" id="ARBA00023136"/>
    </source>
</evidence>
<feature type="region of interest" description="Disordered" evidence="13">
    <location>
        <begin position="1408"/>
        <end position="1451"/>
    </location>
</feature>
<evidence type="ECO:0000256" key="6">
    <source>
        <dbReference type="ARBA" id="ARBA00022902"/>
    </source>
</evidence>
<dbReference type="SUPFAM" id="SSF48726">
    <property type="entry name" value="Immunoglobulin"/>
    <property type="match status" value="9"/>
</dbReference>
<feature type="domain" description="Ig-like" evidence="16">
    <location>
        <begin position="523"/>
        <end position="609"/>
    </location>
</feature>
<evidence type="ECO:0000256" key="14">
    <source>
        <dbReference type="SAM" id="Phobius"/>
    </source>
</evidence>
<evidence type="ECO:0000256" key="3">
    <source>
        <dbReference type="ARBA" id="ARBA00022729"/>
    </source>
</evidence>
<evidence type="ECO:0000256" key="2">
    <source>
        <dbReference type="ARBA" id="ARBA00022692"/>
    </source>
</evidence>
<evidence type="ECO:0000256" key="13">
    <source>
        <dbReference type="SAM" id="MobiDB-lite"/>
    </source>
</evidence>
<name>A0ABM1SAQ0_LIMPO</name>
<dbReference type="CDD" id="cd00096">
    <property type="entry name" value="Ig"/>
    <property type="match status" value="1"/>
</dbReference>
<feature type="compositionally biased region" description="Basic and acidic residues" evidence="13">
    <location>
        <begin position="1570"/>
        <end position="1589"/>
    </location>
</feature>
<feature type="domain" description="Ig-like" evidence="16">
    <location>
        <begin position="613"/>
        <end position="700"/>
    </location>
</feature>
<feature type="region of interest" description="Disordered" evidence="13">
    <location>
        <begin position="1535"/>
        <end position="1589"/>
    </location>
</feature>
<proteinExistence type="predicted"/>
<feature type="compositionally biased region" description="Basic residues" evidence="13">
    <location>
        <begin position="1558"/>
        <end position="1568"/>
    </location>
</feature>
<comment type="subcellular location">
    <subcellularLocation>
        <location evidence="1">Membrane</location>
        <topology evidence="1">Single-pass membrane protein</topology>
    </subcellularLocation>
    <subcellularLocation>
        <location evidence="12">Synapse</location>
    </subcellularLocation>
</comment>
<dbReference type="SMART" id="SM00060">
    <property type="entry name" value="FN3"/>
    <property type="match status" value="4"/>
</dbReference>
<feature type="domain" description="Fibronectin type-III" evidence="17">
    <location>
        <begin position="1007"/>
        <end position="1105"/>
    </location>
</feature>
<evidence type="ECO:0000256" key="4">
    <source>
        <dbReference type="ARBA" id="ARBA00022737"/>
    </source>
</evidence>
<dbReference type="InterPro" id="IPR007110">
    <property type="entry name" value="Ig-like_dom"/>
</dbReference>
<evidence type="ECO:0000256" key="15">
    <source>
        <dbReference type="SAM" id="SignalP"/>
    </source>
</evidence>
<reference evidence="19" key="1">
    <citation type="submission" date="2025-08" db="UniProtKB">
        <authorList>
            <consortium name="RefSeq"/>
        </authorList>
    </citation>
    <scope>IDENTIFICATION</scope>
    <source>
        <tissue evidence="19">Muscle</tissue>
    </source>
</reference>
<dbReference type="CDD" id="cd00063">
    <property type="entry name" value="FN3"/>
    <property type="match status" value="4"/>
</dbReference>
<feature type="transmembrane region" description="Helical" evidence="14">
    <location>
        <begin position="1319"/>
        <end position="1342"/>
    </location>
</feature>
<dbReference type="SMART" id="SM00409">
    <property type="entry name" value="IG"/>
    <property type="match status" value="9"/>
</dbReference>
<evidence type="ECO:0000256" key="7">
    <source>
        <dbReference type="ARBA" id="ARBA00022989"/>
    </source>
</evidence>
<keyword evidence="10" id="KW-1015">Disulfide bond</keyword>
<dbReference type="Proteomes" id="UP000694941">
    <property type="component" value="Unplaced"/>
</dbReference>
<dbReference type="RefSeq" id="XP_022240705.1">
    <property type="nucleotide sequence ID" value="XM_022384997.1"/>
</dbReference>
<keyword evidence="2 14" id="KW-0812">Transmembrane</keyword>
<dbReference type="InterPro" id="IPR013783">
    <property type="entry name" value="Ig-like_fold"/>
</dbReference>
<dbReference type="InterPro" id="IPR003599">
    <property type="entry name" value="Ig_sub"/>
</dbReference>
<dbReference type="PROSITE" id="PS50853">
    <property type="entry name" value="FN3"/>
    <property type="match status" value="4"/>
</dbReference>
<keyword evidence="7 14" id="KW-1133">Transmembrane helix</keyword>
<dbReference type="SUPFAM" id="SSF49265">
    <property type="entry name" value="Fibronectin type III"/>
    <property type="match status" value="2"/>
</dbReference>
<dbReference type="InterPro" id="IPR013098">
    <property type="entry name" value="Ig_I-set"/>
</dbReference>
<keyword evidence="18" id="KW-1185">Reference proteome</keyword>
<feature type="domain" description="Ig-like" evidence="16">
    <location>
        <begin position="332"/>
        <end position="420"/>
    </location>
</feature>
<dbReference type="Pfam" id="PF00041">
    <property type="entry name" value="fn3"/>
    <property type="match status" value="3"/>
</dbReference>
<keyword evidence="11" id="KW-0393">Immunoglobulin domain</keyword>
<evidence type="ECO:0000259" key="17">
    <source>
        <dbReference type="PROSITE" id="PS50853"/>
    </source>
</evidence>
<evidence type="ECO:0000313" key="18">
    <source>
        <dbReference type="Proteomes" id="UP000694941"/>
    </source>
</evidence>
<feature type="chain" id="PRO_5046963462" evidence="15">
    <location>
        <begin position="24"/>
        <end position="1611"/>
    </location>
</feature>
<evidence type="ECO:0000313" key="19">
    <source>
        <dbReference type="RefSeq" id="XP_022240705.1"/>
    </source>
</evidence>
<dbReference type="InterPro" id="IPR036179">
    <property type="entry name" value="Ig-like_dom_sf"/>
</dbReference>
<organism evidence="18 19">
    <name type="scientific">Limulus polyphemus</name>
    <name type="common">Atlantic horseshoe crab</name>
    <dbReference type="NCBI Taxonomy" id="6850"/>
    <lineage>
        <taxon>Eukaryota</taxon>
        <taxon>Metazoa</taxon>
        <taxon>Ecdysozoa</taxon>
        <taxon>Arthropoda</taxon>
        <taxon>Chelicerata</taxon>
        <taxon>Merostomata</taxon>
        <taxon>Xiphosura</taxon>
        <taxon>Limulidae</taxon>
        <taxon>Limulus</taxon>
    </lineage>
</organism>
<feature type="domain" description="Ig-like" evidence="16">
    <location>
        <begin position="709"/>
        <end position="801"/>
    </location>
</feature>
<evidence type="ECO:0000256" key="5">
    <source>
        <dbReference type="ARBA" id="ARBA00022889"/>
    </source>
</evidence>
<keyword evidence="8" id="KW-0770">Synapse</keyword>
<feature type="domain" description="Ig-like" evidence="16">
    <location>
        <begin position="146"/>
        <end position="223"/>
    </location>
</feature>
<keyword evidence="9 14" id="KW-0472">Membrane</keyword>
<sequence>MIAILKILGATFGLFFMSSDSLATSELTTTRGPRFLEDHPDVVEFTNTSGVVIPCRADGQPPPIVQWMIGNRNVVRKGKLQEVSSDGSLVFKPFHANDYLSDVHSAKYKCMVTNVAGTIRSKDIRVRAVIVRHFEVQVYNEYVIRGNSAVLKCHVPSHVRDIVTVTSWIQDESIQITSSTLQGGKYSVLPTGSLLIRDVTEKDERKVYRCQVYNRLTSESKVSSKSGRIILTDVHSPISPRLIHSLQTVQGQKGEVLSLPCVAQGNPAPYYQWYRLHGRDKIPLFPGYRFIQHSELLVLEHLSLEDNGTYVCVANNSVGKVEAQTIVFVSAPFKVDLHPHVLTANFGDLVTFGCSVSPTTNTARTLIWFKDGHPLSANTRIMILDKGILNIHSVQREDKGMYQCMVTSDRVSSQDTAELVVREQHPRFHFTFESTVVQPGSTISMKCSASGIPLPQITWTRDGVMVPEVYLTRIGDYVSNRNTVNSYVNISSVSGSDGGIYSCTAENIVGRVTYSARLDVYGPPYIRPMDNITVLAGRSATVQCPFSGFPLKEVFWEKDEKRLPYNHRQRPFPNGTFILEDIQHQDFGWYACGATDGQGRKARQELWINVATPPVVEPLKVSNYLSEGERASVMCVVSAGDLPISIHWKKDGMSLPSDLEASVVMANNYTSILSFPVVRHEHRGNYSCVASNPVASNNFTAALDVKVPPKWKHKPVHQASVVGHKVVFNCQAEGFPSPVARWKKVIGNDGEFRVVISNANIQILENGSLVIQEATPEDSGSYMCQLTNGVGSGLSTVIDLSVHVAVHTEQKFKVYTVKEGDSVTLECRARGENPIEVTWMMDQVPFDPTSSPRYIFKETIEPEGKVSTIKIISISREESGLFVCDVENDYGKDETGFQVVVQERPDPPKDLKVKDKSSRTVSIIWASPFNGNSPITKYLLEIKSADDFWNRDSDVIAMEAFRTEYTIQGLLPSSAYKVRMRANNNLGSSDYSDVITVTTDDEPPGERPREVTVSARGSRSIYVTWKQPHQKEKRFNIVGYYVGYRVQHDDPTLPFKTVEIRNHQTHECEIGNLKSSTKYEVIVQAFNEEGAGPTSMPVIVETFEYDPPRAPTLQILSTTSSSIHLTWDKPENENPVDEYSLYHKEEISEWKQIKLPGNIQSHVFHDLRCGRKYEFYMEAQNSAGRGRPSEVITITTDGSAPQAPDKHRLLAVNATSVTVHLSVWRRGGCPLLYFSVQYKPLESTEWILLSNNILPEQTSLTIPDLTPATWYTLLITSSNEAGNTEEEYVFATLTLSGATVSPHYSASSHTSGLYRQLKIIIPVVCTTVVLVLVVTVACVILLRRRQVNPPNCTYSTAIRDSDPGKTETGEAVPMTVWDKRNQSDPRLHHSRDQLYFPSPYATSRLSVYSGEGDVEGGGTPSWNSQSDPRLRHSREQLPYPNTYAPSGTSVNSDDLQTDRGINFSWGQLTSENGFHTYDIPIRRKPVSQNQSFKEEQGHSKVKNKGQHVYLNPVGIASRSSKDIGIEFTNDLATHESYTPPETVSTGSGTERHYDQIKRPKHHLSRSLQKKFSDGRTGENGQRKIDTGEERCDFSDAECDRYWSRVYLGQES</sequence>
<feature type="domain" description="Ig-like" evidence="16">
    <location>
        <begin position="240"/>
        <end position="327"/>
    </location>
</feature>
<dbReference type="InterPro" id="IPR003598">
    <property type="entry name" value="Ig_sub2"/>
</dbReference>
<dbReference type="InterPro" id="IPR050958">
    <property type="entry name" value="Cell_Adh-Cytoskel_Orgn"/>
</dbReference>
<evidence type="ECO:0000256" key="10">
    <source>
        <dbReference type="ARBA" id="ARBA00023157"/>
    </source>
</evidence>
<dbReference type="SMART" id="SM00408">
    <property type="entry name" value="IGc2"/>
    <property type="match status" value="9"/>
</dbReference>
<dbReference type="PROSITE" id="PS50835">
    <property type="entry name" value="IG_LIKE"/>
    <property type="match status" value="9"/>
</dbReference>
<feature type="domain" description="Fibronectin type-III" evidence="17">
    <location>
        <begin position="1200"/>
        <end position="1298"/>
    </location>
</feature>
<dbReference type="InterPro" id="IPR003961">
    <property type="entry name" value="FN3_dom"/>
</dbReference>